<feature type="domain" description="DUF4268" evidence="1">
    <location>
        <begin position="1"/>
        <end position="126"/>
    </location>
</feature>
<evidence type="ECO:0000259" key="1">
    <source>
        <dbReference type="Pfam" id="PF14088"/>
    </source>
</evidence>
<gene>
    <name evidence="2" type="ORF">ACFOS1_00390</name>
</gene>
<dbReference type="EMBL" id="JBHSAS010000002">
    <property type="protein sequence ID" value="MFC4025851.1"/>
    <property type="molecule type" value="Genomic_DNA"/>
</dbReference>
<name>A0ABV8H3N9_9FLAO</name>
<dbReference type="Pfam" id="PF14088">
    <property type="entry name" value="DUF4268"/>
    <property type="match status" value="1"/>
</dbReference>
<dbReference type="InterPro" id="IPR025364">
    <property type="entry name" value="DUF4268"/>
</dbReference>
<protein>
    <submittedName>
        <fullName evidence="2">DUF4268 domain-containing protein</fullName>
    </submittedName>
</protein>
<organism evidence="2 3">
    <name type="scientific">Zunongwangia endophytica</name>
    <dbReference type="NCBI Taxonomy" id="1808945"/>
    <lineage>
        <taxon>Bacteria</taxon>
        <taxon>Pseudomonadati</taxon>
        <taxon>Bacteroidota</taxon>
        <taxon>Flavobacteriia</taxon>
        <taxon>Flavobacteriales</taxon>
        <taxon>Flavobacteriaceae</taxon>
        <taxon>Zunongwangia</taxon>
    </lineage>
</organism>
<accession>A0ABV8H3N9</accession>
<proteinExistence type="predicted"/>
<comment type="caution">
    <text evidence="2">The sequence shown here is derived from an EMBL/GenBank/DDBJ whole genome shotgun (WGS) entry which is preliminary data.</text>
</comment>
<dbReference type="RefSeq" id="WP_353958646.1">
    <property type="nucleotide sequence ID" value="NZ_JAUFPZ010000002.1"/>
</dbReference>
<dbReference type="Proteomes" id="UP001595793">
    <property type="component" value="Unassembled WGS sequence"/>
</dbReference>
<reference evidence="3" key="1">
    <citation type="journal article" date="2019" name="Int. J. Syst. Evol. Microbiol.">
        <title>The Global Catalogue of Microorganisms (GCM) 10K type strain sequencing project: providing services to taxonomists for standard genome sequencing and annotation.</title>
        <authorList>
            <consortium name="The Broad Institute Genomics Platform"/>
            <consortium name="The Broad Institute Genome Sequencing Center for Infectious Disease"/>
            <person name="Wu L."/>
            <person name="Ma J."/>
        </authorList>
    </citation>
    <scope>NUCLEOTIDE SEQUENCE [LARGE SCALE GENOMIC DNA]</scope>
    <source>
        <strain evidence="3">CECT 9128</strain>
    </source>
</reference>
<sequence length="133" mass="16182">MRQKFWTSFGQEYPRKWILYDTKIKEIQLKFTFNRKFAQVSLDIDSDDEIIQAFYFEKIQSLQKILKSEYLSHIILLENYELPEGKLISRAFVELNNVNIYNEENWPKVKAFLAENMLQMELFFLEFKDFIES</sequence>
<evidence type="ECO:0000313" key="3">
    <source>
        <dbReference type="Proteomes" id="UP001595793"/>
    </source>
</evidence>
<keyword evidence="3" id="KW-1185">Reference proteome</keyword>
<evidence type="ECO:0000313" key="2">
    <source>
        <dbReference type="EMBL" id="MFC4025851.1"/>
    </source>
</evidence>